<dbReference type="OrthoDB" id="5819225at2759"/>
<evidence type="ECO:0000313" key="3">
    <source>
        <dbReference type="EnsemblMetazoa" id="CLYHEMP002871.1"/>
    </source>
</evidence>
<keyword evidence="4" id="KW-1185">Reference proteome</keyword>
<dbReference type="Pfam" id="PF01549">
    <property type="entry name" value="ShK"/>
    <property type="match status" value="3"/>
</dbReference>
<name>A0A7M5TW96_9CNID</name>
<dbReference type="SMART" id="SM00254">
    <property type="entry name" value="ShKT"/>
    <property type="match status" value="3"/>
</dbReference>
<dbReference type="Proteomes" id="UP000594262">
    <property type="component" value="Unplaced"/>
</dbReference>
<dbReference type="EnsemblMetazoa" id="CLYHEMT002871.1">
    <property type="protein sequence ID" value="CLYHEMP002871.1"/>
    <property type="gene ID" value="CLYHEMG002871"/>
</dbReference>
<comment type="caution">
    <text evidence="1">Lacks conserved residue(s) required for the propagation of feature annotation.</text>
</comment>
<feature type="domain" description="ShKT" evidence="2">
    <location>
        <begin position="86"/>
        <end position="120"/>
    </location>
</feature>
<sequence length="273" mass="31823">EYSTIKMKLKVTLNIIMLLLTTANIAYGLKKKTEQELAKEDEEFREIIGNHPKRDEILREVEMIDRSVGEDLFVEHAGSVIFQDPCHDHRPDCSDIKTHCYEEPYLDDMKENCRATCGFCKPCKENNWRESKCIKIFEHHYCTVEKYKPKLKENCFKTCYCGEFAAPLCEFDVEGCCWDRTSLAREGCKACGDMPHVRFLCKQAKWNPKDECFRPHSLPSRWFQKNCPASCGLCNNCRDFVQFEDDCLQWVEEGKCEEPVNKIRCQKSCGICS</sequence>
<proteinExistence type="predicted"/>
<dbReference type="PROSITE" id="PS51670">
    <property type="entry name" value="SHKT"/>
    <property type="match status" value="1"/>
</dbReference>
<dbReference type="AlphaFoldDB" id="A0A7M5TW96"/>
<dbReference type="PANTHER" id="PTHR21724">
    <property type="entry name" value="SHKT DOMAIN-CONTAINING PROTEIN"/>
    <property type="match status" value="1"/>
</dbReference>
<dbReference type="PANTHER" id="PTHR21724:SF109">
    <property type="entry name" value="SHKT DOMAIN-CONTAINING PROTEIN"/>
    <property type="match status" value="1"/>
</dbReference>
<reference evidence="3" key="1">
    <citation type="submission" date="2021-01" db="UniProtKB">
        <authorList>
            <consortium name="EnsemblMetazoa"/>
        </authorList>
    </citation>
    <scope>IDENTIFICATION</scope>
</reference>
<dbReference type="InterPro" id="IPR003582">
    <property type="entry name" value="ShKT_dom"/>
</dbReference>
<organism evidence="3 4">
    <name type="scientific">Clytia hemisphaerica</name>
    <dbReference type="NCBI Taxonomy" id="252671"/>
    <lineage>
        <taxon>Eukaryota</taxon>
        <taxon>Metazoa</taxon>
        <taxon>Cnidaria</taxon>
        <taxon>Hydrozoa</taxon>
        <taxon>Hydroidolina</taxon>
        <taxon>Leptothecata</taxon>
        <taxon>Obeliida</taxon>
        <taxon>Clytiidae</taxon>
        <taxon>Clytia</taxon>
    </lineage>
</organism>
<evidence type="ECO:0000313" key="4">
    <source>
        <dbReference type="Proteomes" id="UP000594262"/>
    </source>
</evidence>
<feature type="disulfide bond" evidence="1">
    <location>
        <begin position="86"/>
        <end position="120"/>
    </location>
</feature>
<evidence type="ECO:0000259" key="2">
    <source>
        <dbReference type="PROSITE" id="PS51670"/>
    </source>
</evidence>
<evidence type="ECO:0000256" key="1">
    <source>
        <dbReference type="PROSITE-ProRule" id="PRU01005"/>
    </source>
</evidence>
<protein>
    <recommendedName>
        <fullName evidence="2">ShKT domain-containing protein</fullName>
    </recommendedName>
</protein>
<keyword evidence="1" id="KW-1015">Disulfide bond</keyword>
<dbReference type="Gene3D" id="1.10.10.1940">
    <property type="match status" value="1"/>
</dbReference>
<accession>A0A7M5TW96</accession>